<dbReference type="InterPro" id="IPR012341">
    <property type="entry name" value="6hp_glycosidase-like_sf"/>
</dbReference>
<dbReference type="InterPro" id="IPR010819">
    <property type="entry name" value="AGE/CE"/>
</dbReference>
<keyword evidence="5" id="KW-1185">Reference proteome</keyword>
<name>A0ABT0CWE4_9HYPH</name>
<evidence type="ECO:0000313" key="5">
    <source>
        <dbReference type="Proteomes" id="UP001522662"/>
    </source>
</evidence>
<accession>A0ABT0CWE4</accession>
<dbReference type="InterPro" id="IPR008928">
    <property type="entry name" value="6-hairpin_glycosidase_sf"/>
</dbReference>
<dbReference type="Gene3D" id="1.50.10.10">
    <property type="match status" value="1"/>
</dbReference>
<reference evidence="4 5" key="1">
    <citation type="submission" date="2022-03" db="EMBL/GenBank/DDBJ databases">
        <title>Rhizobium SSM4.3 sp. nov., isolated from Sediment (Gouqi Island).</title>
        <authorList>
            <person name="Chen G."/>
        </authorList>
    </citation>
    <scope>NUCLEOTIDE SEQUENCE [LARGE SCALE GENOMIC DNA]</scope>
    <source>
        <strain evidence="4 5">SSM4.3</strain>
        <plasmid evidence="4">unnamed</plasmid>
    </source>
</reference>
<evidence type="ECO:0000256" key="3">
    <source>
        <dbReference type="SAM" id="MobiDB-lite"/>
    </source>
</evidence>
<dbReference type="EMBL" id="JALAYX010000001">
    <property type="protein sequence ID" value="MCJ8237490.1"/>
    <property type="molecule type" value="Genomic_DNA"/>
</dbReference>
<gene>
    <name evidence="4" type="ORF">MKJ03_04065</name>
</gene>
<dbReference type="RefSeq" id="WP_245134940.1">
    <property type="nucleotide sequence ID" value="NZ_CP128477.1"/>
</dbReference>
<keyword evidence="2" id="KW-0413">Isomerase</keyword>
<evidence type="ECO:0000256" key="2">
    <source>
        <dbReference type="ARBA" id="ARBA00023235"/>
    </source>
</evidence>
<comment type="caution">
    <text evidence="4">The sequence shown here is derived from an EMBL/GenBank/DDBJ whole genome shotgun (WGS) entry which is preliminary data.</text>
</comment>
<feature type="compositionally biased region" description="Basic and acidic residues" evidence="3">
    <location>
        <begin position="385"/>
        <end position="401"/>
    </location>
</feature>
<protein>
    <submittedName>
        <fullName evidence="4">AGE family epimerase/isomerase</fullName>
    </submittedName>
</protein>
<dbReference type="Pfam" id="PF07221">
    <property type="entry name" value="GlcNAc_2-epim"/>
    <property type="match status" value="1"/>
</dbReference>
<evidence type="ECO:0000256" key="1">
    <source>
        <dbReference type="ARBA" id="ARBA00008558"/>
    </source>
</evidence>
<comment type="similarity">
    <text evidence="1">Belongs to the N-acylglucosamine 2-epimerase family.</text>
</comment>
<organism evidence="4 5">
    <name type="scientific">Peteryoungia algae</name>
    <dbReference type="NCBI Taxonomy" id="2919917"/>
    <lineage>
        <taxon>Bacteria</taxon>
        <taxon>Pseudomonadati</taxon>
        <taxon>Pseudomonadota</taxon>
        <taxon>Alphaproteobacteria</taxon>
        <taxon>Hyphomicrobiales</taxon>
        <taxon>Rhizobiaceae</taxon>
        <taxon>Peteryoungia</taxon>
    </lineage>
</organism>
<geneLocation type="plasmid" evidence="4">
    <name>unnamed</name>
</geneLocation>
<sequence length="411" mass="45861">MSVQQLKRVFIEEILPTWSKSGFDETCGQFVEYLELDGSPQKAGEVRTRTVARQIYVHAHAAHLRVAPSASLAMAEHAFANLHRVAWVSGKRGGYARSFNRHTELITDPVRDLYDNACVLLALSWLLTATGKEIYRHQIDQTILAVDRTLIDPFGGWAEDSNGTLPRRQNPHMHYLEATLALCENNRTSGHMRSEGRAFALLRSHFLVGPNGPLHEFFGPQWELADRYGSDRLEPGHMCEWVWLTSRHDILAHSDNTKICRDLLSTALAVGRMDGSPFLVDAVSASKAISPSRRLWPQVEMLKAFMALHERLGLPGYCTEADDVASAILAAYMGGHRMAAGMTVWTLTKCRLPARSRPARYIISGRQSEIRSRISDQSAPYWKPKAVEHSARGHGANDRCRAASASSRPGK</sequence>
<proteinExistence type="inferred from homology"/>
<dbReference type="PANTHER" id="PTHR15108">
    <property type="entry name" value="N-ACYLGLUCOSAMINE-2-EPIMERASE"/>
    <property type="match status" value="1"/>
</dbReference>
<evidence type="ECO:0000313" key="4">
    <source>
        <dbReference type="EMBL" id="MCJ8237490.1"/>
    </source>
</evidence>
<keyword evidence="4" id="KW-0614">Plasmid</keyword>
<dbReference type="Proteomes" id="UP001522662">
    <property type="component" value="Unassembled WGS sequence"/>
</dbReference>
<feature type="region of interest" description="Disordered" evidence="3">
    <location>
        <begin position="375"/>
        <end position="411"/>
    </location>
</feature>
<dbReference type="SUPFAM" id="SSF48208">
    <property type="entry name" value="Six-hairpin glycosidases"/>
    <property type="match status" value="1"/>
</dbReference>